<accession>A0A397SI21</accession>
<dbReference type="Proteomes" id="UP000265703">
    <property type="component" value="Unassembled WGS sequence"/>
</dbReference>
<dbReference type="AlphaFoldDB" id="A0A397SI21"/>
<reference evidence="1 2" key="1">
    <citation type="submission" date="2018-06" db="EMBL/GenBank/DDBJ databases">
        <title>Comparative genomics reveals the genomic features of Rhizophagus irregularis, R. cerebriforme, R. diaphanum and Gigaspora rosea, and their symbiotic lifestyle signature.</title>
        <authorList>
            <person name="Morin E."/>
            <person name="San Clemente H."/>
            <person name="Chen E.C.H."/>
            <person name="De La Providencia I."/>
            <person name="Hainaut M."/>
            <person name="Kuo A."/>
            <person name="Kohler A."/>
            <person name="Murat C."/>
            <person name="Tang N."/>
            <person name="Roy S."/>
            <person name="Loubradou J."/>
            <person name="Henrissat B."/>
            <person name="Grigoriev I.V."/>
            <person name="Corradi N."/>
            <person name="Roux C."/>
            <person name="Martin F.M."/>
        </authorList>
    </citation>
    <scope>NUCLEOTIDE SEQUENCE [LARGE SCALE GENOMIC DNA]</scope>
    <source>
        <strain evidence="1 2">DAOM 227022</strain>
    </source>
</reference>
<dbReference type="OrthoDB" id="2434039at2759"/>
<keyword evidence="2" id="KW-1185">Reference proteome</keyword>
<proteinExistence type="predicted"/>
<organism evidence="1 2">
    <name type="scientific">Glomus cerebriforme</name>
    <dbReference type="NCBI Taxonomy" id="658196"/>
    <lineage>
        <taxon>Eukaryota</taxon>
        <taxon>Fungi</taxon>
        <taxon>Fungi incertae sedis</taxon>
        <taxon>Mucoromycota</taxon>
        <taxon>Glomeromycotina</taxon>
        <taxon>Glomeromycetes</taxon>
        <taxon>Glomerales</taxon>
        <taxon>Glomeraceae</taxon>
        <taxon>Glomus</taxon>
    </lineage>
</organism>
<gene>
    <name evidence="1" type="ORF">C1645_422408</name>
</gene>
<evidence type="ECO:0000313" key="2">
    <source>
        <dbReference type="Proteomes" id="UP000265703"/>
    </source>
</evidence>
<sequence>MGNCVSCKIEIHNNSKVYFLQPVDKSFIWGRMSDQTASLEPVFSGRKSIRGVQGRSDSISGVEGSFTFDVIHEIHKVDVARIKLNFDVPYDNNVYTRKATSEINHVCNNNHIQISTTTTWGGYGFSQNTISFSISTSDDQKIKDEVKKYVERQPKKRDEF</sequence>
<dbReference type="EMBL" id="QKYT01000503">
    <property type="protein sequence ID" value="RIA84296.1"/>
    <property type="molecule type" value="Genomic_DNA"/>
</dbReference>
<comment type="caution">
    <text evidence="1">The sequence shown here is derived from an EMBL/GenBank/DDBJ whole genome shotgun (WGS) entry which is preliminary data.</text>
</comment>
<evidence type="ECO:0000313" key="1">
    <source>
        <dbReference type="EMBL" id="RIA84296.1"/>
    </source>
</evidence>
<name>A0A397SI21_9GLOM</name>
<protein>
    <submittedName>
        <fullName evidence="1">Uncharacterized protein</fullName>
    </submittedName>
</protein>